<sequence length="103" mass="11317">MRVVDIAHGRSGDKGDTCNVGLVAWDDEGYRILCREVTEERVAAHFGDLVKGTVTRYELPGIKALNFVLTRALDGGGTLSLRSDHLGKVMYAWLLRMEIEGPG</sequence>
<keyword evidence="3" id="KW-1185">Reference proteome</keyword>
<name>A0ABQ4EY79_9ACTN</name>
<dbReference type="Pfam" id="PF23544">
    <property type="entry name" value="AtuA_ferredoxin"/>
    <property type="match status" value="1"/>
</dbReference>
<organism evidence="2 3">
    <name type="scientific">Plantactinospora mayteni</name>
    <dbReference type="NCBI Taxonomy" id="566021"/>
    <lineage>
        <taxon>Bacteria</taxon>
        <taxon>Bacillati</taxon>
        <taxon>Actinomycetota</taxon>
        <taxon>Actinomycetes</taxon>
        <taxon>Micromonosporales</taxon>
        <taxon>Micromonosporaceae</taxon>
        <taxon>Plantactinospora</taxon>
    </lineage>
</organism>
<dbReference type="Proteomes" id="UP000621500">
    <property type="component" value="Unassembled WGS sequence"/>
</dbReference>
<feature type="domain" description="AtuA-like ferredoxin-fold" evidence="1">
    <location>
        <begin position="1"/>
        <end position="100"/>
    </location>
</feature>
<dbReference type="PANTHER" id="PTHR47708">
    <property type="match status" value="1"/>
</dbReference>
<dbReference type="InterPro" id="IPR056362">
    <property type="entry name" value="AtuA-like_ferredoxin_dom"/>
</dbReference>
<gene>
    <name evidence="2" type="ORF">Pma05_61400</name>
</gene>
<evidence type="ECO:0000313" key="3">
    <source>
        <dbReference type="Proteomes" id="UP000621500"/>
    </source>
</evidence>
<evidence type="ECO:0000259" key="1">
    <source>
        <dbReference type="Pfam" id="PF23544"/>
    </source>
</evidence>
<dbReference type="EMBL" id="BONX01000045">
    <property type="protein sequence ID" value="GIG99567.1"/>
    <property type="molecule type" value="Genomic_DNA"/>
</dbReference>
<dbReference type="PANTHER" id="PTHR47708:SF2">
    <property type="entry name" value="SI:CH73-132F6.5"/>
    <property type="match status" value="1"/>
</dbReference>
<evidence type="ECO:0000313" key="2">
    <source>
        <dbReference type="EMBL" id="GIG99567.1"/>
    </source>
</evidence>
<comment type="caution">
    <text evidence="2">The sequence shown here is derived from an EMBL/GenBank/DDBJ whole genome shotgun (WGS) entry which is preliminary data.</text>
</comment>
<protein>
    <recommendedName>
        <fullName evidence="1">AtuA-like ferredoxin-fold domain-containing protein</fullName>
    </recommendedName>
</protein>
<proteinExistence type="predicted"/>
<accession>A0ABQ4EY79</accession>
<dbReference type="RefSeq" id="WP_203860927.1">
    <property type="nucleotide sequence ID" value="NZ_BAAAZQ010000014.1"/>
</dbReference>
<reference evidence="2 3" key="1">
    <citation type="submission" date="2021-01" db="EMBL/GenBank/DDBJ databases">
        <title>Whole genome shotgun sequence of Plantactinospora mayteni NBRC 109088.</title>
        <authorList>
            <person name="Komaki H."/>
            <person name="Tamura T."/>
        </authorList>
    </citation>
    <scope>NUCLEOTIDE SEQUENCE [LARGE SCALE GENOMIC DNA]</scope>
    <source>
        <strain evidence="2 3">NBRC 109088</strain>
    </source>
</reference>